<keyword evidence="1" id="KW-0812">Transmembrane</keyword>
<sequence>MKIHFLRVQLHRNEHKSKGFTSVDFMAHIFVVIMFFFMMLVYFTSSNTCHSPACYSPKILRIPVKY</sequence>
<comment type="caution">
    <text evidence="2">The sequence shown here is derived from an EMBL/GenBank/DDBJ whole genome shotgun (WGS) entry which is preliminary data.</text>
</comment>
<evidence type="ECO:0000313" key="3">
    <source>
        <dbReference type="Proteomes" id="UP001576776"/>
    </source>
</evidence>
<evidence type="ECO:0000313" key="2">
    <source>
        <dbReference type="EMBL" id="MFB2934906.1"/>
    </source>
</evidence>
<reference evidence="2 3" key="1">
    <citation type="submission" date="2024-09" db="EMBL/GenBank/DDBJ databases">
        <title>Floridaenema gen nov. (Aerosakkonemataceae, Aerosakkonematales ord. nov., Cyanobacteria) from benthic tropical and subtropical fresh waters, with the description of four new species.</title>
        <authorList>
            <person name="Moretto J.A."/>
            <person name="Berthold D.E."/>
            <person name="Lefler F.W."/>
            <person name="Huang I.-S."/>
            <person name="Laughinghouse H. IV."/>
        </authorList>
    </citation>
    <scope>NUCLEOTIDE SEQUENCE [LARGE SCALE GENOMIC DNA]</scope>
    <source>
        <strain evidence="2 3">BLCC-F154</strain>
    </source>
</reference>
<evidence type="ECO:0000256" key="1">
    <source>
        <dbReference type="SAM" id="Phobius"/>
    </source>
</evidence>
<keyword evidence="3" id="KW-1185">Reference proteome</keyword>
<dbReference type="Proteomes" id="UP001576776">
    <property type="component" value="Unassembled WGS sequence"/>
</dbReference>
<accession>A0ABV4Y8S1</accession>
<feature type="transmembrane region" description="Helical" evidence="1">
    <location>
        <begin position="21"/>
        <end position="43"/>
    </location>
</feature>
<gene>
    <name evidence="2" type="ORF">ACE1B6_06470</name>
</gene>
<dbReference type="RefSeq" id="WP_413256428.1">
    <property type="nucleotide sequence ID" value="NZ_JBHFNS010000027.1"/>
</dbReference>
<proteinExistence type="predicted"/>
<organism evidence="2 3">
    <name type="scientific">Floridaenema fluviatile BLCC-F154</name>
    <dbReference type="NCBI Taxonomy" id="3153640"/>
    <lineage>
        <taxon>Bacteria</taxon>
        <taxon>Bacillati</taxon>
        <taxon>Cyanobacteriota</taxon>
        <taxon>Cyanophyceae</taxon>
        <taxon>Oscillatoriophycideae</taxon>
        <taxon>Aerosakkonematales</taxon>
        <taxon>Aerosakkonemataceae</taxon>
        <taxon>Floridanema</taxon>
        <taxon>Floridanema fluviatile</taxon>
    </lineage>
</organism>
<keyword evidence="1" id="KW-0472">Membrane</keyword>
<keyword evidence="1" id="KW-1133">Transmembrane helix</keyword>
<name>A0ABV4Y8S1_9CYAN</name>
<dbReference type="EMBL" id="JBHFNS010000027">
    <property type="protein sequence ID" value="MFB2934906.1"/>
    <property type="molecule type" value="Genomic_DNA"/>
</dbReference>
<protein>
    <submittedName>
        <fullName evidence="2">Uncharacterized protein</fullName>
    </submittedName>
</protein>